<dbReference type="Pfam" id="PF00392">
    <property type="entry name" value="GntR"/>
    <property type="match status" value="1"/>
</dbReference>
<dbReference type="InterPro" id="IPR028978">
    <property type="entry name" value="Chorismate_lyase_/UTRA_dom_sf"/>
</dbReference>
<dbReference type="PANTHER" id="PTHR44846">
    <property type="entry name" value="MANNOSYL-D-GLYCERATE TRANSPORT/METABOLISM SYSTEM REPRESSOR MNGR-RELATED"/>
    <property type="match status" value="1"/>
</dbReference>
<comment type="caution">
    <text evidence="5">The sequence shown here is derived from an EMBL/GenBank/DDBJ whole genome shotgun (WGS) entry which is preliminary data.</text>
</comment>
<evidence type="ECO:0000256" key="1">
    <source>
        <dbReference type="ARBA" id="ARBA00023015"/>
    </source>
</evidence>
<reference evidence="5 6" key="1">
    <citation type="submission" date="2013-08" db="EMBL/GenBank/DDBJ databases">
        <title>Genome of Pontibacillus chungwhensis.</title>
        <authorList>
            <person name="Wang Q."/>
            <person name="Wang G."/>
        </authorList>
    </citation>
    <scope>NUCLEOTIDE SEQUENCE [LARGE SCALE GENOMIC DNA]</scope>
    <source>
        <strain evidence="5 6">BH030062</strain>
    </source>
</reference>
<dbReference type="GO" id="GO:0045892">
    <property type="term" value="P:negative regulation of DNA-templated transcription"/>
    <property type="evidence" value="ECO:0007669"/>
    <property type="project" value="TreeGrafter"/>
</dbReference>
<gene>
    <name evidence="5" type="ORF">N780_18425</name>
</gene>
<evidence type="ECO:0000259" key="4">
    <source>
        <dbReference type="PROSITE" id="PS50949"/>
    </source>
</evidence>
<dbReference type="Pfam" id="PF07702">
    <property type="entry name" value="UTRA"/>
    <property type="match status" value="1"/>
</dbReference>
<dbReference type="Gene3D" id="1.10.10.10">
    <property type="entry name" value="Winged helix-like DNA-binding domain superfamily/Winged helix DNA-binding domain"/>
    <property type="match status" value="1"/>
</dbReference>
<dbReference type="SUPFAM" id="SSF64288">
    <property type="entry name" value="Chorismate lyase-like"/>
    <property type="match status" value="1"/>
</dbReference>
<dbReference type="CDD" id="cd07377">
    <property type="entry name" value="WHTH_GntR"/>
    <property type="match status" value="1"/>
</dbReference>
<dbReference type="GO" id="GO:0003700">
    <property type="term" value="F:DNA-binding transcription factor activity"/>
    <property type="evidence" value="ECO:0007669"/>
    <property type="project" value="InterPro"/>
</dbReference>
<evidence type="ECO:0000256" key="3">
    <source>
        <dbReference type="ARBA" id="ARBA00023163"/>
    </source>
</evidence>
<keyword evidence="1" id="KW-0805">Transcription regulation</keyword>
<evidence type="ECO:0000313" key="6">
    <source>
        <dbReference type="Proteomes" id="UP000030153"/>
    </source>
</evidence>
<dbReference type="GO" id="GO:0003677">
    <property type="term" value="F:DNA binding"/>
    <property type="evidence" value="ECO:0007669"/>
    <property type="project" value="UniProtKB-KW"/>
</dbReference>
<keyword evidence="2" id="KW-0238">DNA-binding</keyword>
<keyword evidence="3" id="KW-0804">Transcription</keyword>
<dbReference type="Proteomes" id="UP000030153">
    <property type="component" value="Unassembled WGS sequence"/>
</dbReference>
<keyword evidence="6" id="KW-1185">Reference proteome</keyword>
<dbReference type="InterPro" id="IPR050679">
    <property type="entry name" value="Bact_HTH_transcr_reg"/>
</dbReference>
<organism evidence="5 6">
    <name type="scientific">Pontibacillus chungwhensis BH030062</name>
    <dbReference type="NCBI Taxonomy" id="1385513"/>
    <lineage>
        <taxon>Bacteria</taxon>
        <taxon>Bacillati</taxon>
        <taxon>Bacillota</taxon>
        <taxon>Bacilli</taxon>
        <taxon>Bacillales</taxon>
        <taxon>Bacillaceae</taxon>
        <taxon>Pontibacillus</taxon>
    </lineage>
</organism>
<dbReference type="SMART" id="SM00345">
    <property type="entry name" value="HTH_GNTR"/>
    <property type="match status" value="1"/>
</dbReference>
<dbReference type="PANTHER" id="PTHR44846:SF1">
    <property type="entry name" value="MANNOSYL-D-GLYCERATE TRANSPORT_METABOLISM SYSTEM REPRESSOR MNGR-RELATED"/>
    <property type="match status" value="1"/>
</dbReference>
<dbReference type="AlphaFoldDB" id="A0A0A2UTH2"/>
<dbReference type="FunFam" id="1.10.10.10:FF:000079">
    <property type="entry name" value="GntR family transcriptional regulator"/>
    <property type="match status" value="1"/>
</dbReference>
<dbReference type="EMBL" id="AVBG01000005">
    <property type="protein sequence ID" value="KGP91612.1"/>
    <property type="molecule type" value="Genomic_DNA"/>
</dbReference>
<dbReference type="RefSeq" id="WP_036782440.1">
    <property type="nucleotide sequence ID" value="NZ_AVBG01000005.1"/>
</dbReference>
<dbReference type="InterPro" id="IPR036390">
    <property type="entry name" value="WH_DNA-bd_sf"/>
</dbReference>
<proteinExistence type="predicted"/>
<dbReference type="OrthoDB" id="149756at2"/>
<dbReference type="InterPro" id="IPR036388">
    <property type="entry name" value="WH-like_DNA-bd_sf"/>
</dbReference>
<dbReference type="STRING" id="1385513.N780_18425"/>
<dbReference type="InterPro" id="IPR011663">
    <property type="entry name" value="UTRA"/>
</dbReference>
<evidence type="ECO:0000313" key="5">
    <source>
        <dbReference type="EMBL" id="KGP91612.1"/>
    </source>
</evidence>
<dbReference type="SMART" id="SM00866">
    <property type="entry name" value="UTRA"/>
    <property type="match status" value="1"/>
</dbReference>
<dbReference type="SUPFAM" id="SSF46785">
    <property type="entry name" value="Winged helix' DNA-binding domain"/>
    <property type="match status" value="1"/>
</dbReference>
<name>A0A0A2UTH2_9BACI</name>
<dbReference type="PROSITE" id="PS50949">
    <property type="entry name" value="HTH_GNTR"/>
    <property type="match status" value="1"/>
</dbReference>
<accession>A0A0A2UTH2</accession>
<dbReference type="InterPro" id="IPR000524">
    <property type="entry name" value="Tscrpt_reg_HTH_GntR"/>
</dbReference>
<feature type="domain" description="HTH gntR-type" evidence="4">
    <location>
        <begin position="8"/>
        <end position="76"/>
    </location>
</feature>
<sequence length="236" mass="26803">MAGRQNRVPYYLQVKHSIIENIKNQSWKPGEKIPSENQLMQQHQVSRSTIRQAISQLAQEGILETKRGKSTTVKKKPSDHVKNPGVIQTEKGSEFSVHLIRTVHGKKMDFAKKMLGLTEEQSVYMYERLRLADGIPIAFQQLFVPEHIVEALTDEDLLVFDFHSHLEEIGVIASYSKDYVSASLANTYEADFLGVVAGDPLVDLTRITLGIDQSPLEYCRTKYLPSYFDFTVETRG</sequence>
<dbReference type="PRINTS" id="PR00035">
    <property type="entry name" value="HTHGNTR"/>
</dbReference>
<protein>
    <submittedName>
        <fullName evidence="5">GntR family transcriptional regulator</fullName>
    </submittedName>
</protein>
<dbReference type="eggNOG" id="COG2188">
    <property type="taxonomic scope" value="Bacteria"/>
</dbReference>
<dbReference type="Gene3D" id="3.40.1410.10">
    <property type="entry name" value="Chorismate lyase-like"/>
    <property type="match status" value="1"/>
</dbReference>
<evidence type="ECO:0000256" key="2">
    <source>
        <dbReference type="ARBA" id="ARBA00023125"/>
    </source>
</evidence>